<organism evidence="2 3">
    <name type="scientific">Promicromonospora umidemergens</name>
    <dbReference type="NCBI Taxonomy" id="629679"/>
    <lineage>
        <taxon>Bacteria</taxon>
        <taxon>Bacillati</taxon>
        <taxon>Actinomycetota</taxon>
        <taxon>Actinomycetes</taxon>
        <taxon>Micrococcales</taxon>
        <taxon>Promicromonosporaceae</taxon>
        <taxon>Promicromonospora</taxon>
    </lineage>
</organism>
<evidence type="ECO:0000313" key="2">
    <source>
        <dbReference type="EMBL" id="GAA4697546.1"/>
    </source>
</evidence>
<dbReference type="Pfam" id="PF13416">
    <property type="entry name" value="SBP_bac_8"/>
    <property type="match status" value="1"/>
</dbReference>
<dbReference type="InterPro" id="IPR006059">
    <property type="entry name" value="SBP"/>
</dbReference>
<dbReference type="PANTHER" id="PTHR42779:SF1">
    <property type="entry name" value="PROTEIN YNJB"/>
    <property type="match status" value="1"/>
</dbReference>
<evidence type="ECO:0000256" key="1">
    <source>
        <dbReference type="SAM" id="SignalP"/>
    </source>
</evidence>
<dbReference type="Proteomes" id="UP001500843">
    <property type="component" value="Unassembled WGS sequence"/>
</dbReference>
<keyword evidence="3" id="KW-1185">Reference proteome</keyword>
<accession>A0ABP8WY99</accession>
<proteinExistence type="predicted"/>
<dbReference type="RefSeq" id="WP_253874494.1">
    <property type="nucleotide sequence ID" value="NZ_BAABHM010000009.1"/>
</dbReference>
<feature type="signal peptide" evidence="1">
    <location>
        <begin position="1"/>
        <end position="29"/>
    </location>
</feature>
<dbReference type="PANTHER" id="PTHR42779">
    <property type="entry name" value="PROTEIN YNJB"/>
    <property type="match status" value="1"/>
</dbReference>
<comment type="caution">
    <text evidence="2">The sequence shown here is derived from an EMBL/GenBank/DDBJ whole genome shotgun (WGS) entry which is preliminary data.</text>
</comment>
<dbReference type="PIRSF" id="PIRSF029172">
    <property type="entry name" value="UCP029172_ABC_sbc_YnjB"/>
    <property type="match status" value="1"/>
</dbReference>
<keyword evidence="1" id="KW-0732">Signal</keyword>
<dbReference type="EMBL" id="BAABHM010000009">
    <property type="protein sequence ID" value="GAA4697546.1"/>
    <property type="molecule type" value="Genomic_DNA"/>
</dbReference>
<reference evidence="3" key="1">
    <citation type="journal article" date="2019" name="Int. J. Syst. Evol. Microbiol.">
        <title>The Global Catalogue of Microorganisms (GCM) 10K type strain sequencing project: providing services to taxonomists for standard genome sequencing and annotation.</title>
        <authorList>
            <consortium name="The Broad Institute Genomics Platform"/>
            <consortium name="The Broad Institute Genome Sequencing Center for Infectious Disease"/>
            <person name="Wu L."/>
            <person name="Ma J."/>
        </authorList>
    </citation>
    <scope>NUCLEOTIDE SEQUENCE [LARGE SCALE GENOMIC DNA]</scope>
    <source>
        <strain evidence="3">JCM 17975</strain>
    </source>
</reference>
<dbReference type="Gene3D" id="3.40.190.10">
    <property type="entry name" value="Periplasmic binding protein-like II"/>
    <property type="match status" value="2"/>
</dbReference>
<dbReference type="SUPFAM" id="SSF53850">
    <property type="entry name" value="Periplasmic binding protein-like II"/>
    <property type="match status" value="1"/>
</dbReference>
<sequence length="422" mass="44827">MRRTTTRRTRARALGTLATAAAVALSACAAPVSNRTGTADDGYASWEDVAADARGQEVSLWMWGGDEKGNAYVDDVLAPAAADQGVTLRRVPVADTADALNRVVSELQAGQDSDGAVDLVWVNGENFRTGQQAGAWECGWTDLLPNSAYLDPTDPLLAEDFGTPVEGCESPWHKAQFALAYDAADVQHPPTSLTELFDWARAHPGRFTYPAPPDFTGSAFLRQSLYEVTGGPEQVPAGPDDDGAAGATSALWAELADLEPSLWRGGDTYPRDAAALDDLFAGDQVDFTMTYGPATLDARVADGTFPETTRVLTLDDGTLGNASFLAIPANAAHQAGAMVVADLALAPEQQLAKADPAVWGQYPVLELDRVPDDLAEQFADLAPSTVVPPFDELSRGADPELSADWVAPLERGWRDNVLTGQR</sequence>
<dbReference type="PROSITE" id="PS51257">
    <property type="entry name" value="PROKAR_LIPOPROTEIN"/>
    <property type="match status" value="1"/>
</dbReference>
<protein>
    <submittedName>
        <fullName evidence="2">ABC transporter substrate-binding protein</fullName>
    </submittedName>
</protein>
<gene>
    <name evidence="2" type="ORF">GCM10023198_17230</name>
</gene>
<evidence type="ECO:0000313" key="3">
    <source>
        <dbReference type="Proteomes" id="UP001500843"/>
    </source>
</evidence>
<dbReference type="NCBIfam" id="NF008633">
    <property type="entry name" value="PRK11622.1"/>
    <property type="match status" value="1"/>
</dbReference>
<name>A0ABP8WY99_9MICO</name>
<feature type="chain" id="PRO_5046574603" evidence="1">
    <location>
        <begin position="30"/>
        <end position="422"/>
    </location>
</feature>
<dbReference type="InterPro" id="IPR027020">
    <property type="entry name" value="YnjB"/>
</dbReference>